<dbReference type="Proteomes" id="UP000247515">
    <property type="component" value="Unassembled WGS sequence"/>
</dbReference>
<evidence type="ECO:0000256" key="5">
    <source>
        <dbReference type="ARBA" id="ARBA00023136"/>
    </source>
</evidence>
<keyword evidence="3 6" id="KW-0812">Transmembrane</keyword>
<dbReference type="InterPro" id="IPR037185">
    <property type="entry name" value="EmrE-like"/>
</dbReference>
<feature type="domain" description="EamA" evidence="7">
    <location>
        <begin position="10"/>
        <end position="137"/>
    </location>
</feature>
<dbReference type="GeneID" id="61308437"/>
<accession>A0ABX5MHD6</accession>
<evidence type="ECO:0000313" key="9">
    <source>
        <dbReference type="Proteomes" id="UP000247515"/>
    </source>
</evidence>
<comment type="similarity">
    <text evidence="2">Belongs to the EamA transporter family.</text>
</comment>
<evidence type="ECO:0000256" key="6">
    <source>
        <dbReference type="SAM" id="Phobius"/>
    </source>
</evidence>
<dbReference type="InterPro" id="IPR050638">
    <property type="entry name" value="AA-Vitamin_Transporters"/>
</dbReference>
<feature type="transmembrane region" description="Helical" evidence="6">
    <location>
        <begin position="211"/>
        <end position="233"/>
    </location>
</feature>
<dbReference type="InterPro" id="IPR000620">
    <property type="entry name" value="EamA_dom"/>
</dbReference>
<evidence type="ECO:0000256" key="4">
    <source>
        <dbReference type="ARBA" id="ARBA00022989"/>
    </source>
</evidence>
<reference evidence="8 9" key="1">
    <citation type="submission" date="2018-05" db="EMBL/GenBank/DDBJ databases">
        <title>Genomic Encyclopedia of Type Strains, Phase IV (KMG-V): Genome sequencing to study the core and pangenomes of soil and plant-associated prokaryotes.</title>
        <authorList>
            <person name="Whitman W."/>
        </authorList>
    </citation>
    <scope>NUCLEOTIDE SEQUENCE [LARGE SCALE GENOMIC DNA]</scope>
    <source>
        <strain evidence="8 9">SIr-6563</strain>
    </source>
</reference>
<proteinExistence type="inferred from homology"/>
<feature type="domain" description="EamA" evidence="7">
    <location>
        <begin position="150"/>
        <end position="286"/>
    </location>
</feature>
<dbReference type="SUPFAM" id="SSF103481">
    <property type="entry name" value="Multidrug resistance efflux transporter EmrE"/>
    <property type="match status" value="2"/>
</dbReference>
<protein>
    <submittedName>
        <fullName evidence="8">Drug/metabolite transporter (DMT)-like permease</fullName>
    </submittedName>
</protein>
<gene>
    <name evidence="8" type="ORF">C7400_1427</name>
</gene>
<evidence type="ECO:0000256" key="1">
    <source>
        <dbReference type="ARBA" id="ARBA00004141"/>
    </source>
</evidence>
<evidence type="ECO:0000259" key="7">
    <source>
        <dbReference type="Pfam" id="PF00892"/>
    </source>
</evidence>
<feature type="transmembrane region" description="Helical" evidence="6">
    <location>
        <begin position="93"/>
        <end position="113"/>
    </location>
</feature>
<feature type="transmembrane region" description="Helical" evidence="6">
    <location>
        <begin position="267"/>
        <end position="286"/>
    </location>
</feature>
<keyword evidence="4 6" id="KW-1133">Transmembrane helix</keyword>
<organism evidence="8 9">
    <name type="scientific">Paraburkholderia tropica</name>
    <dbReference type="NCBI Taxonomy" id="92647"/>
    <lineage>
        <taxon>Bacteria</taxon>
        <taxon>Pseudomonadati</taxon>
        <taxon>Pseudomonadota</taxon>
        <taxon>Betaproteobacteria</taxon>
        <taxon>Burkholderiales</taxon>
        <taxon>Burkholderiaceae</taxon>
        <taxon>Paraburkholderia</taxon>
    </lineage>
</organism>
<feature type="transmembrane region" description="Helical" evidence="6">
    <location>
        <begin position="181"/>
        <end position="199"/>
    </location>
</feature>
<dbReference type="Pfam" id="PF00892">
    <property type="entry name" value="EamA"/>
    <property type="match status" value="2"/>
</dbReference>
<dbReference type="PANTHER" id="PTHR32322:SF2">
    <property type="entry name" value="EAMA DOMAIN-CONTAINING PROTEIN"/>
    <property type="match status" value="1"/>
</dbReference>
<feature type="transmembrane region" description="Helical" evidence="6">
    <location>
        <begin position="120"/>
        <end position="140"/>
    </location>
</feature>
<sequence length="304" mass="32158">MNPASVAFGLLGFIWGTNFLFMRWASVLISPSQIVFLRVLFGFAPILVFALFRGALKWKQLRHVHHFFVMSLLATTVYYYSFAKGASLLPSGVAGMLSGAIPLVSFLCAWVALRSERPTARMVVGLVCGLAGVLLIARPWSASASGVNLQGVLYMMAGCASVGCSFVYARRYLSNIDMSPLALSTWQIGLALVSISLVTDFHGIMAVTTNVQAAAGLVVGLGLTGTGVAYILYYYIVQKLGALTASSVTYVPPLIAVLIGVVFAKEAVHAMDCVAMLCILGGVFLLQTGKAKKAAAAAPKAEAC</sequence>
<comment type="caution">
    <text evidence="8">The sequence shown here is derived from an EMBL/GenBank/DDBJ whole genome shotgun (WGS) entry which is preliminary data.</text>
</comment>
<feature type="transmembrane region" description="Helical" evidence="6">
    <location>
        <begin position="152"/>
        <end position="169"/>
    </location>
</feature>
<dbReference type="PANTHER" id="PTHR32322">
    <property type="entry name" value="INNER MEMBRANE TRANSPORTER"/>
    <property type="match status" value="1"/>
</dbReference>
<evidence type="ECO:0000256" key="3">
    <source>
        <dbReference type="ARBA" id="ARBA00022692"/>
    </source>
</evidence>
<name>A0ABX5MHD6_9BURK</name>
<dbReference type="EMBL" id="QJJV01000042">
    <property type="protein sequence ID" value="PXX05258.1"/>
    <property type="molecule type" value="Genomic_DNA"/>
</dbReference>
<evidence type="ECO:0000256" key="2">
    <source>
        <dbReference type="ARBA" id="ARBA00007362"/>
    </source>
</evidence>
<comment type="subcellular location">
    <subcellularLocation>
        <location evidence="1">Membrane</location>
        <topology evidence="1">Multi-pass membrane protein</topology>
    </subcellularLocation>
</comment>
<dbReference type="Gene3D" id="1.10.3730.20">
    <property type="match status" value="1"/>
</dbReference>
<keyword evidence="9" id="KW-1185">Reference proteome</keyword>
<dbReference type="RefSeq" id="WP_110329871.1">
    <property type="nucleotide sequence ID" value="NZ_CAJMYJ010000047.1"/>
</dbReference>
<keyword evidence="5 6" id="KW-0472">Membrane</keyword>
<feature type="transmembrane region" description="Helical" evidence="6">
    <location>
        <begin position="35"/>
        <end position="52"/>
    </location>
</feature>
<feature type="transmembrane region" description="Helical" evidence="6">
    <location>
        <begin position="64"/>
        <end position="81"/>
    </location>
</feature>
<evidence type="ECO:0000313" key="8">
    <source>
        <dbReference type="EMBL" id="PXX05258.1"/>
    </source>
</evidence>
<feature type="transmembrane region" description="Helical" evidence="6">
    <location>
        <begin position="7"/>
        <end position="29"/>
    </location>
</feature>
<feature type="transmembrane region" description="Helical" evidence="6">
    <location>
        <begin position="240"/>
        <end position="261"/>
    </location>
</feature>